<evidence type="ECO:0000256" key="1">
    <source>
        <dbReference type="SAM" id="Phobius"/>
    </source>
</evidence>
<dbReference type="Proteomes" id="UP000184447">
    <property type="component" value="Unassembled WGS sequence"/>
</dbReference>
<gene>
    <name evidence="3" type="ORF">SAMN02745207_01221</name>
</gene>
<dbReference type="Gene3D" id="3.30.9.10">
    <property type="entry name" value="D-Amino Acid Oxidase, subunit A, domain 2"/>
    <property type="match status" value="1"/>
</dbReference>
<protein>
    <submittedName>
        <fullName evidence="3">Glycine/D-amino acid oxidase</fullName>
    </submittedName>
</protein>
<dbReference type="InterPro" id="IPR006076">
    <property type="entry name" value="FAD-dep_OxRdtase"/>
</dbReference>
<keyword evidence="4" id="KW-1185">Reference proteome</keyword>
<dbReference type="Pfam" id="PF01266">
    <property type="entry name" value="DAO"/>
    <property type="match status" value="1"/>
</dbReference>
<keyword evidence="1" id="KW-0812">Transmembrane</keyword>
<evidence type="ECO:0000313" key="3">
    <source>
        <dbReference type="EMBL" id="SHH46212.1"/>
    </source>
</evidence>
<evidence type="ECO:0000313" key="4">
    <source>
        <dbReference type="Proteomes" id="UP000184447"/>
    </source>
</evidence>
<dbReference type="PANTHER" id="PTHR13847">
    <property type="entry name" value="SARCOSINE DEHYDROGENASE-RELATED"/>
    <property type="match status" value="1"/>
</dbReference>
<accession>A0A1M5T673</accession>
<feature type="transmembrane region" description="Helical" evidence="1">
    <location>
        <begin position="364"/>
        <end position="385"/>
    </location>
</feature>
<evidence type="ECO:0000259" key="2">
    <source>
        <dbReference type="Pfam" id="PF01266"/>
    </source>
</evidence>
<dbReference type="SUPFAM" id="SSF51905">
    <property type="entry name" value="FAD/NAD(P)-binding domain"/>
    <property type="match status" value="1"/>
</dbReference>
<dbReference type="PANTHER" id="PTHR13847:SF201">
    <property type="entry name" value="PUTATIBE OXIDOREDUCTASE"/>
    <property type="match status" value="1"/>
</dbReference>
<dbReference type="EMBL" id="FQXM01000005">
    <property type="protein sequence ID" value="SHH46212.1"/>
    <property type="molecule type" value="Genomic_DNA"/>
</dbReference>
<organism evidence="3 4">
    <name type="scientific">Clostridium grantii DSM 8605</name>
    <dbReference type="NCBI Taxonomy" id="1121316"/>
    <lineage>
        <taxon>Bacteria</taxon>
        <taxon>Bacillati</taxon>
        <taxon>Bacillota</taxon>
        <taxon>Clostridia</taxon>
        <taxon>Eubacteriales</taxon>
        <taxon>Clostridiaceae</taxon>
        <taxon>Clostridium</taxon>
    </lineage>
</organism>
<name>A0A1M5T673_9CLOT</name>
<proteinExistence type="predicted"/>
<reference evidence="3 4" key="1">
    <citation type="submission" date="2016-11" db="EMBL/GenBank/DDBJ databases">
        <authorList>
            <person name="Jaros S."/>
            <person name="Januszkiewicz K."/>
            <person name="Wedrychowicz H."/>
        </authorList>
    </citation>
    <scope>NUCLEOTIDE SEQUENCE [LARGE SCALE GENOMIC DNA]</scope>
    <source>
        <strain evidence="3 4">DSM 8605</strain>
    </source>
</reference>
<dbReference type="STRING" id="1121316.SAMN02745207_01221"/>
<dbReference type="Gene3D" id="3.50.50.60">
    <property type="entry name" value="FAD/NAD(P)-binding domain"/>
    <property type="match status" value="1"/>
</dbReference>
<dbReference type="InterPro" id="IPR036188">
    <property type="entry name" value="FAD/NAD-bd_sf"/>
</dbReference>
<keyword evidence="1" id="KW-0472">Membrane</keyword>
<keyword evidence="1" id="KW-1133">Transmembrane helix</keyword>
<dbReference type="GO" id="GO:0005737">
    <property type="term" value="C:cytoplasm"/>
    <property type="evidence" value="ECO:0007669"/>
    <property type="project" value="TreeGrafter"/>
</dbReference>
<sequence>MIYIDIQYVQGESIFTRVNREIKQSEYLKEDIETEVIIVGGGVTGATLAYYFTKNNINAVILEKSRIAHGSTSITTSLLQYELDSNVGELKTHTSEDNIIKSYELGLKALNEIKEFIKEYGNRCDFQIADSFLYTAKDIEKKQIEEEYKFRRKAGFPVEFIDENKNPFSFNIKAGLLSIEGGAKLDPYKFTHDLLNESCKKGLKVYENSEVIRVDYSEKGVTVETVYGHKVKGKIIIVATGYNTELFTKRNFGIKTTTFNIATKPINNIKEIYKSVVVRDNEDPYNYLRTTSDNRIIIGGEDINFIPEIFNEELCNKSYDKLEQRLKNMFPHLNIDVEYRYCGAFASTQDNLGFLGKDPKNSKLWYGLGYGANGILYAVLGGMMLSKLYLGEEVKDLKLFDVGRFDS</sequence>
<feature type="domain" description="FAD dependent oxidoreductase" evidence="2">
    <location>
        <begin position="36"/>
        <end position="387"/>
    </location>
</feature>
<dbReference type="AlphaFoldDB" id="A0A1M5T673"/>